<accession>A0A974Y2T6</accession>
<protein>
    <submittedName>
        <fullName evidence="2">Uncharacterized protein</fullName>
    </submittedName>
</protein>
<sequence>MKKFTITFVYYGLMIVSAFITLVLWLNNAHIHSSYLILLLGSFILYKWTGRRITILAGIYSVYIQILALIYLKLFGILDLNDLNDLKSSLLILVPLILITIVFLIKGKGNLKNLWKIITGRY</sequence>
<keyword evidence="3" id="KW-1185">Reference proteome</keyword>
<evidence type="ECO:0000313" key="3">
    <source>
        <dbReference type="Proteomes" id="UP000671913"/>
    </source>
</evidence>
<feature type="transmembrane region" description="Helical" evidence="1">
    <location>
        <begin position="55"/>
        <end position="74"/>
    </location>
</feature>
<proteinExistence type="predicted"/>
<dbReference type="RefSeq" id="WP_284679119.1">
    <property type="nucleotide sequence ID" value="NZ_CP060096.1"/>
</dbReference>
<organism evidence="2 3">
    <name type="scientific">Aceticella autotrophica</name>
    <dbReference type="NCBI Taxonomy" id="2755338"/>
    <lineage>
        <taxon>Bacteria</taxon>
        <taxon>Bacillati</taxon>
        <taxon>Bacillota</taxon>
        <taxon>Clostridia</taxon>
        <taxon>Thermoanaerobacterales</taxon>
        <taxon>Thermoanaerobacteraceae</taxon>
        <taxon>Aceticella</taxon>
    </lineage>
</organism>
<feature type="transmembrane region" description="Helical" evidence="1">
    <location>
        <begin position="86"/>
        <end position="105"/>
    </location>
</feature>
<gene>
    <name evidence="2" type="ORF">ACETAC_05825</name>
</gene>
<feature type="transmembrane region" description="Helical" evidence="1">
    <location>
        <begin position="32"/>
        <end position="48"/>
    </location>
</feature>
<evidence type="ECO:0000256" key="1">
    <source>
        <dbReference type="SAM" id="Phobius"/>
    </source>
</evidence>
<keyword evidence="1" id="KW-0812">Transmembrane</keyword>
<evidence type="ECO:0000313" key="2">
    <source>
        <dbReference type="EMBL" id="QSZ26450.1"/>
    </source>
</evidence>
<keyword evidence="1" id="KW-1133">Transmembrane helix</keyword>
<dbReference type="Proteomes" id="UP000671913">
    <property type="component" value="Chromosome"/>
</dbReference>
<dbReference type="AlphaFoldDB" id="A0A974Y2T6"/>
<keyword evidence="1" id="KW-0472">Membrane</keyword>
<dbReference type="EMBL" id="CP060096">
    <property type="protein sequence ID" value="QSZ26450.1"/>
    <property type="molecule type" value="Genomic_DNA"/>
</dbReference>
<feature type="transmembrane region" description="Helical" evidence="1">
    <location>
        <begin position="7"/>
        <end position="26"/>
    </location>
</feature>
<dbReference type="KEGG" id="aaut:ACETAC_05825"/>
<reference evidence="2" key="1">
    <citation type="submission" date="2020-08" db="EMBL/GenBank/DDBJ databases">
        <title>Genomic insights into the carbon and energy metabolism of the first obligate autotrophic acetogenic bacterium Aceticella autotrophica gen. nov., sp. nov.</title>
        <authorList>
            <person name="Toshchakov S.V."/>
            <person name="Elcheninov A.G."/>
            <person name="Kublanov I.V."/>
            <person name="Frolov E.N."/>
            <person name="Lebedinsky A.V."/>
        </authorList>
    </citation>
    <scope>NUCLEOTIDE SEQUENCE</scope>
    <source>
        <strain evidence="2">3443-3Ac</strain>
    </source>
</reference>
<name>A0A974Y2T6_9THEO</name>